<evidence type="ECO:0000313" key="3">
    <source>
        <dbReference type="Proteomes" id="UP000060487"/>
    </source>
</evidence>
<reference evidence="2 3" key="1">
    <citation type="submission" date="2015-11" db="EMBL/GenBank/DDBJ databases">
        <authorList>
            <person name="Lin W."/>
        </authorList>
    </citation>
    <scope>NUCLEOTIDE SEQUENCE [LARGE SCALE GENOMIC DNA]</scope>
    <source>
        <strain evidence="2 3">HCH-1</strain>
    </source>
</reference>
<proteinExistence type="predicted"/>
<gene>
    <name evidence="2" type="ORF">ASN18_2937</name>
</gene>
<feature type="region of interest" description="Disordered" evidence="1">
    <location>
        <begin position="38"/>
        <end position="59"/>
    </location>
</feature>
<evidence type="ECO:0000256" key="1">
    <source>
        <dbReference type="SAM" id="MobiDB-lite"/>
    </source>
</evidence>
<dbReference type="Proteomes" id="UP000060487">
    <property type="component" value="Unassembled WGS sequence"/>
</dbReference>
<accession>A0ABR5SBV0</accession>
<comment type="caution">
    <text evidence="2">The sequence shown here is derived from an EMBL/GenBank/DDBJ whole genome shotgun (WGS) entry which is preliminary data.</text>
</comment>
<organism evidence="2 3">
    <name type="scientific">Candidatus Magnetominusculus xianensis</name>
    <dbReference type="NCBI Taxonomy" id="1748249"/>
    <lineage>
        <taxon>Bacteria</taxon>
        <taxon>Pseudomonadati</taxon>
        <taxon>Nitrospirota</taxon>
        <taxon>Nitrospiria</taxon>
        <taxon>Nitrospirales</taxon>
        <taxon>Nitrospiraceae</taxon>
        <taxon>Candidatus Magnetominusculus</taxon>
    </lineage>
</organism>
<sequence length="59" mass="6538">MSQQNDNVLKRGYTNFIEKGGVDGLKGQNRDELKRFEEVEGSASGDRQACNTERCGGDE</sequence>
<dbReference type="EMBL" id="LNQR01000118">
    <property type="protein sequence ID" value="KWT78210.1"/>
    <property type="molecule type" value="Genomic_DNA"/>
</dbReference>
<dbReference type="RefSeq" id="WP_085053553.1">
    <property type="nucleotide sequence ID" value="NZ_LNQR01000118.1"/>
</dbReference>
<evidence type="ECO:0000313" key="2">
    <source>
        <dbReference type="EMBL" id="KWT78210.1"/>
    </source>
</evidence>
<name>A0ABR5SBV0_9BACT</name>
<protein>
    <submittedName>
        <fullName evidence="2">Uncharacterized protein</fullName>
    </submittedName>
</protein>
<keyword evidence="3" id="KW-1185">Reference proteome</keyword>